<accession>A0A1Q3BR71</accession>
<feature type="compositionally biased region" description="Basic and acidic residues" evidence="1">
    <location>
        <begin position="10"/>
        <end position="20"/>
    </location>
</feature>
<dbReference type="Proteomes" id="UP000187406">
    <property type="component" value="Unassembled WGS sequence"/>
</dbReference>
<organism evidence="2 3">
    <name type="scientific">Cephalotus follicularis</name>
    <name type="common">Albany pitcher plant</name>
    <dbReference type="NCBI Taxonomy" id="3775"/>
    <lineage>
        <taxon>Eukaryota</taxon>
        <taxon>Viridiplantae</taxon>
        <taxon>Streptophyta</taxon>
        <taxon>Embryophyta</taxon>
        <taxon>Tracheophyta</taxon>
        <taxon>Spermatophyta</taxon>
        <taxon>Magnoliopsida</taxon>
        <taxon>eudicotyledons</taxon>
        <taxon>Gunneridae</taxon>
        <taxon>Pentapetalae</taxon>
        <taxon>rosids</taxon>
        <taxon>fabids</taxon>
        <taxon>Oxalidales</taxon>
        <taxon>Cephalotaceae</taxon>
        <taxon>Cephalotus</taxon>
    </lineage>
</organism>
<keyword evidence="3" id="KW-1185">Reference proteome</keyword>
<feature type="region of interest" description="Disordered" evidence="1">
    <location>
        <begin position="1"/>
        <end position="106"/>
    </location>
</feature>
<dbReference type="AlphaFoldDB" id="A0A1Q3BR71"/>
<feature type="compositionally biased region" description="Low complexity" evidence="1">
    <location>
        <begin position="62"/>
        <end position="81"/>
    </location>
</feature>
<comment type="caution">
    <text evidence="2">The sequence shown here is derived from an EMBL/GenBank/DDBJ whole genome shotgun (WGS) entry which is preliminary data.</text>
</comment>
<gene>
    <name evidence="2" type="ORF">CFOL_v3_13943</name>
</gene>
<dbReference type="EMBL" id="BDDD01000808">
    <property type="protein sequence ID" value="GAV70445.1"/>
    <property type="molecule type" value="Genomic_DNA"/>
</dbReference>
<feature type="compositionally biased region" description="Polar residues" evidence="1">
    <location>
        <begin position="48"/>
        <end position="61"/>
    </location>
</feature>
<proteinExistence type="predicted"/>
<reference evidence="3" key="1">
    <citation type="submission" date="2016-04" db="EMBL/GenBank/DDBJ databases">
        <title>Cephalotus genome sequencing.</title>
        <authorList>
            <person name="Fukushima K."/>
            <person name="Hasebe M."/>
            <person name="Fang X."/>
        </authorList>
    </citation>
    <scope>NUCLEOTIDE SEQUENCE [LARGE SCALE GENOMIC DNA]</scope>
    <source>
        <strain evidence="3">cv. St1</strain>
    </source>
</reference>
<evidence type="ECO:0000313" key="2">
    <source>
        <dbReference type="EMBL" id="GAV70445.1"/>
    </source>
</evidence>
<dbReference type="InParanoid" id="A0A1Q3BR71"/>
<sequence>MSSKSTCTDESSKYEARTESEDVEQSNLYAKRSNQESQGHASSEENKQPISTSKASSKETISSPHYPSSSDTKSSSFDDMSALPNKSTLISSIRRKPKLKGAENEDLGYNIDPRRRVYIKHTIKSVQKGV</sequence>
<protein>
    <submittedName>
        <fullName evidence="2">Uncharacterized protein</fullName>
    </submittedName>
</protein>
<evidence type="ECO:0000313" key="3">
    <source>
        <dbReference type="Proteomes" id="UP000187406"/>
    </source>
</evidence>
<name>A0A1Q3BR71_CEPFO</name>
<evidence type="ECO:0000256" key="1">
    <source>
        <dbReference type="SAM" id="MobiDB-lite"/>
    </source>
</evidence>